<keyword evidence="4" id="KW-1185">Reference proteome</keyword>
<feature type="region of interest" description="Disordered" evidence="1">
    <location>
        <begin position="28"/>
        <end position="51"/>
    </location>
</feature>
<sequence length="120" mass="12823">MNHPQHFFRTAGLALVLSAAAAMPAWASKDHGSHGAHGNATAQAATGDMTDGEVRKVDKEGGKLTLKHADIKSLDMPAMTMVFVVKDKAMLDKLKAGDKIKFKAINDAGKFTVTEMQMAQ</sequence>
<dbReference type="InterPro" id="IPR021647">
    <property type="entry name" value="CusF_Ec"/>
</dbReference>
<dbReference type="AlphaFoldDB" id="A0A480B3G1"/>
<keyword evidence="2" id="KW-0732">Signal</keyword>
<dbReference type="Proteomes" id="UP000301751">
    <property type="component" value="Unassembled WGS sequence"/>
</dbReference>
<name>A0A480B3G1_9BURK</name>
<dbReference type="Pfam" id="PF11604">
    <property type="entry name" value="CusF_Ec"/>
    <property type="match status" value="1"/>
</dbReference>
<comment type="caution">
    <text evidence="3">The sequence shown here is derived from an EMBL/GenBank/DDBJ whole genome shotgun (WGS) entry which is preliminary data.</text>
</comment>
<evidence type="ECO:0008006" key="5">
    <source>
        <dbReference type="Google" id="ProtNLM"/>
    </source>
</evidence>
<evidence type="ECO:0000313" key="4">
    <source>
        <dbReference type="Proteomes" id="UP000301751"/>
    </source>
</evidence>
<accession>A0A480B3G1</accession>
<feature type="signal peptide" evidence="2">
    <location>
        <begin position="1"/>
        <end position="27"/>
    </location>
</feature>
<dbReference type="RefSeq" id="WP_162854870.1">
    <property type="nucleotide sequence ID" value="NZ_BJCL01000018.1"/>
</dbReference>
<dbReference type="EMBL" id="BJCL01000018">
    <property type="protein sequence ID" value="GCL65588.1"/>
    <property type="molecule type" value="Genomic_DNA"/>
</dbReference>
<proteinExistence type="predicted"/>
<evidence type="ECO:0000313" key="3">
    <source>
        <dbReference type="EMBL" id="GCL65588.1"/>
    </source>
</evidence>
<feature type="chain" id="PRO_5019754923" description="Copper-binding protein" evidence="2">
    <location>
        <begin position="28"/>
        <end position="120"/>
    </location>
</feature>
<evidence type="ECO:0000256" key="2">
    <source>
        <dbReference type="SAM" id="SignalP"/>
    </source>
</evidence>
<reference evidence="4" key="1">
    <citation type="submission" date="2019-03" db="EMBL/GenBank/DDBJ databases">
        <title>Aquabacterium pictum sp.nov., the first bacteriochlorophyll a-containing freshwater bacterium in the genus Aquabacterium of the class Betaproteobacteria.</title>
        <authorList>
            <person name="Hirose S."/>
            <person name="Tank M."/>
            <person name="Hara E."/>
            <person name="Tamaki H."/>
            <person name="Takaichi S."/>
            <person name="Haruta S."/>
            <person name="Hanada S."/>
        </authorList>
    </citation>
    <scope>NUCLEOTIDE SEQUENCE [LARGE SCALE GENOMIC DNA]</scope>
    <source>
        <strain evidence="4">W35</strain>
    </source>
</reference>
<dbReference type="Gene3D" id="2.40.50.320">
    <property type="entry name" value="Copper binding periplasmic protein CusF"/>
    <property type="match status" value="1"/>
</dbReference>
<gene>
    <name evidence="3" type="ORF">AQPW35_46690</name>
</gene>
<dbReference type="InterPro" id="IPR042230">
    <property type="entry name" value="CusF_sf"/>
</dbReference>
<evidence type="ECO:0000256" key="1">
    <source>
        <dbReference type="SAM" id="MobiDB-lite"/>
    </source>
</evidence>
<protein>
    <recommendedName>
        <fullName evidence="5">Copper-binding protein</fullName>
    </recommendedName>
</protein>
<organism evidence="3 4">
    <name type="scientific">Pseudaquabacterium pictum</name>
    <dbReference type="NCBI Taxonomy" id="2315236"/>
    <lineage>
        <taxon>Bacteria</taxon>
        <taxon>Pseudomonadati</taxon>
        <taxon>Pseudomonadota</taxon>
        <taxon>Betaproteobacteria</taxon>
        <taxon>Burkholderiales</taxon>
        <taxon>Sphaerotilaceae</taxon>
        <taxon>Pseudaquabacterium</taxon>
    </lineage>
</organism>